<dbReference type="Gene3D" id="3.50.50.60">
    <property type="entry name" value="FAD/NAD(P)-binding domain"/>
    <property type="match status" value="1"/>
</dbReference>
<dbReference type="GO" id="GO:0051539">
    <property type="term" value="F:4 iron, 4 sulfur cluster binding"/>
    <property type="evidence" value="ECO:0007669"/>
    <property type="project" value="UniProtKB-KW"/>
</dbReference>
<protein>
    <submittedName>
        <fullName evidence="7">FAD dependent oxidoreductase</fullName>
    </submittedName>
</protein>
<dbReference type="STRING" id="1121345.SAMN02745217_00073"/>
<dbReference type="SUPFAM" id="SSF51905">
    <property type="entry name" value="FAD/NAD(P)-binding domain"/>
    <property type="match status" value="1"/>
</dbReference>
<dbReference type="Pfam" id="PF12831">
    <property type="entry name" value="FAD_oxidored"/>
    <property type="match status" value="1"/>
</dbReference>
<reference evidence="7 8" key="1">
    <citation type="submission" date="2016-12" db="EMBL/GenBank/DDBJ databases">
        <authorList>
            <person name="Song W.-J."/>
            <person name="Kurnit D.M."/>
        </authorList>
    </citation>
    <scope>NUCLEOTIDE SEQUENCE [LARGE SCALE GENOMIC DNA]</scope>
    <source>
        <strain evidence="7 8">DSM 12503</strain>
    </source>
</reference>
<dbReference type="InterPro" id="IPR036188">
    <property type="entry name" value="FAD/NAD-bd_sf"/>
</dbReference>
<feature type="transmembrane region" description="Helical" evidence="6">
    <location>
        <begin position="7"/>
        <end position="28"/>
    </location>
</feature>
<dbReference type="PROSITE" id="PS51257">
    <property type="entry name" value="PROKAR_LIPOPROTEIN"/>
    <property type="match status" value="1"/>
</dbReference>
<keyword evidence="8" id="KW-1185">Reference proteome</keyword>
<evidence type="ECO:0000313" key="8">
    <source>
        <dbReference type="Proteomes" id="UP000184612"/>
    </source>
</evidence>
<dbReference type="OrthoDB" id="9759982at2"/>
<evidence type="ECO:0000256" key="6">
    <source>
        <dbReference type="SAM" id="Phobius"/>
    </source>
</evidence>
<evidence type="ECO:0000256" key="3">
    <source>
        <dbReference type="ARBA" id="ARBA00023002"/>
    </source>
</evidence>
<dbReference type="PANTHER" id="PTHR43498:SF1">
    <property type="entry name" value="COB--COM HETERODISULFIDE REDUCTASE IRON-SULFUR SUBUNIT A"/>
    <property type="match status" value="1"/>
</dbReference>
<keyword evidence="3" id="KW-0560">Oxidoreductase</keyword>
<proteinExistence type="predicted"/>
<keyword evidence="5" id="KW-0411">Iron-sulfur</keyword>
<keyword evidence="6" id="KW-0472">Membrane</keyword>
<keyword evidence="6" id="KW-0812">Transmembrane</keyword>
<name>A0A1M7XWB7_9FIRM</name>
<keyword evidence="2" id="KW-0479">Metal-binding</keyword>
<sequence>MKKHYDVIVIGGGTAGSAAAIACAMAGARTLIVERNSYLGGSASGGQVTPMMHIGIDGNYGDSYLNEVIKKKMAGEGNAADDQYGNDGWINPEMLKFTLEELYTEHGGEILYLTELIDTVVEENNIKGILVHNKSGLTLITAEVFIDCTGDADAAYLAGVPCFVGDEKEHNNQAMSLRFMLGNVDIERLKAFLKDIGEEDILKYPLVEIASVWEQDTPLCRLFRKGLKEHRIEYEDGMYIQAFAVPGMPGVMSFNCPEIPDIYNTLDSAEISCALVTGRKMIKRLYRFLQEFLPGFEKSFLVSVAEMPGIRESRRIKGLYVLSEEDYERRAKFDDAIARTAYPIDIHGLLDEKQLGIKAMERGEYFEVPYRCIVTEKLENLLVAGRCLSSTFTAQSSVRIQPTCRALGEAAGIAAAYCVKNGRKVNELDGRIVRDFMASPDYSSLL</sequence>
<evidence type="ECO:0000313" key="7">
    <source>
        <dbReference type="EMBL" id="SHO43054.1"/>
    </source>
</evidence>
<keyword evidence="6" id="KW-1133">Transmembrane helix</keyword>
<evidence type="ECO:0000256" key="4">
    <source>
        <dbReference type="ARBA" id="ARBA00023004"/>
    </source>
</evidence>
<organism evidence="7 8">
    <name type="scientific">Anaerocolumna xylanovorans DSM 12503</name>
    <dbReference type="NCBI Taxonomy" id="1121345"/>
    <lineage>
        <taxon>Bacteria</taxon>
        <taxon>Bacillati</taxon>
        <taxon>Bacillota</taxon>
        <taxon>Clostridia</taxon>
        <taxon>Lachnospirales</taxon>
        <taxon>Lachnospiraceae</taxon>
        <taxon>Anaerocolumna</taxon>
    </lineage>
</organism>
<dbReference type="AlphaFoldDB" id="A0A1M7XWB7"/>
<dbReference type="EMBL" id="FRFD01000003">
    <property type="protein sequence ID" value="SHO43054.1"/>
    <property type="molecule type" value="Genomic_DNA"/>
</dbReference>
<evidence type="ECO:0000256" key="1">
    <source>
        <dbReference type="ARBA" id="ARBA00022485"/>
    </source>
</evidence>
<dbReference type="InterPro" id="IPR039650">
    <property type="entry name" value="HdrA-like"/>
</dbReference>
<dbReference type="PANTHER" id="PTHR43498">
    <property type="entry name" value="FERREDOXIN:COB-COM HETERODISULFIDE REDUCTASE SUBUNIT A"/>
    <property type="match status" value="1"/>
</dbReference>
<gene>
    <name evidence="7" type="ORF">SAMN02745217_00073</name>
</gene>
<dbReference type="GO" id="GO:0016491">
    <property type="term" value="F:oxidoreductase activity"/>
    <property type="evidence" value="ECO:0007669"/>
    <property type="project" value="UniProtKB-KW"/>
</dbReference>
<accession>A0A1M7XWB7</accession>
<evidence type="ECO:0000256" key="2">
    <source>
        <dbReference type="ARBA" id="ARBA00022723"/>
    </source>
</evidence>
<keyword evidence="4" id="KW-0408">Iron</keyword>
<dbReference type="GO" id="GO:0046872">
    <property type="term" value="F:metal ion binding"/>
    <property type="evidence" value="ECO:0007669"/>
    <property type="project" value="UniProtKB-KW"/>
</dbReference>
<dbReference type="RefSeq" id="WP_073586838.1">
    <property type="nucleotide sequence ID" value="NZ_FRFD01000003.1"/>
</dbReference>
<dbReference type="Proteomes" id="UP000184612">
    <property type="component" value="Unassembled WGS sequence"/>
</dbReference>
<evidence type="ECO:0000256" key="5">
    <source>
        <dbReference type="ARBA" id="ARBA00023014"/>
    </source>
</evidence>
<keyword evidence="1" id="KW-0004">4Fe-4S</keyword>